<accession>A0ABU1BKA4</accession>
<proteinExistence type="predicted"/>
<dbReference type="PANTHER" id="PTHR31157">
    <property type="entry name" value="SCP DOMAIN-CONTAINING PROTEIN"/>
    <property type="match status" value="1"/>
</dbReference>
<comment type="caution">
    <text evidence="2">The sequence shown here is derived from an EMBL/GenBank/DDBJ whole genome shotgun (WGS) entry which is preliminary data.</text>
</comment>
<feature type="domain" description="SCP" evidence="1">
    <location>
        <begin position="68"/>
        <end position="191"/>
    </location>
</feature>
<dbReference type="Proteomes" id="UP001225596">
    <property type="component" value="Unassembled WGS sequence"/>
</dbReference>
<dbReference type="InterPro" id="IPR014044">
    <property type="entry name" value="CAP_dom"/>
</dbReference>
<dbReference type="SUPFAM" id="SSF55797">
    <property type="entry name" value="PR-1-like"/>
    <property type="match status" value="1"/>
</dbReference>
<reference evidence="2 3" key="1">
    <citation type="submission" date="2023-08" db="EMBL/GenBank/DDBJ databases">
        <title>Oxalobacteraceae gen .nov., isolated from river sludge outside the plant.</title>
        <authorList>
            <person name="Zhao S.Y."/>
        </authorList>
    </citation>
    <scope>NUCLEOTIDE SEQUENCE [LARGE SCALE GENOMIC DNA]</scope>
    <source>
        <strain evidence="2 3">R-40</strain>
    </source>
</reference>
<protein>
    <submittedName>
        <fullName evidence="2">CAP domain-containing protein</fullName>
    </submittedName>
</protein>
<dbReference type="Pfam" id="PF00188">
    <property type="entry name" value="CAP"/>
    <property type="match status" value="1"/>
</dbReference>
<dbReference type="CDD" id="cd05379">
    <property type="entry name" value="CAP_bacterial"/>
    <property type="match status" value="1"/>
</dbReference>
<dbReference type="PROSITE" id="PS51257">
    <property type="entry name" value="PROKAR_LIPOPROTEIN"/>
    <property type="match status" value="1"/>
</dbReference>
<dbReference type="EMBL" id="JAUYVH010000001">
    <property type="protein sequence ID" value="MDQ9169435.1"/>
    <property type="molecule type" value="Genomic_DNA"/>
</dbReference>
<dbReference type="InterPro" id="IPR035940">
    <property type="entry name" value="CAP_sf"/>
</dbReference>
<keyword evidence="3" id="KW-1185">Reference proteome</keyword>
<name>A0ABU1BKA4_9BURK</name>
<dbReference type="RefSeq" id="WP_338435330.1">
    <property type="nucleotide sequence ID" value="NZ_JAUYVH010000001.1"/>
</dbReference>
<evidence type="ECO:0000313" key="3">
    <source>
        <dbReference type="Proteomes" id="UP001225596"/>
    </source>
</evidence>
<evidence type="ECO:0000259" key="1">
    <source>
        <dbReference type="Pfam" id="PF00188"/>
    </source>
</evidence>
<evidence type="ECO:0000313" key="2">
    <source>
        <dbReference type="EMBL" id="MDQ9169435.1"/>
    </source>
</evidence>
<gene>
    <name evidence="2" type="ORF">Q8A64_03310</name>
</gene>
<dbReference type="Gene3D" id="3.40.33.10">
    <property type="entry name" value="CAP"/>
    <property type="match status" value="1"/>
</dbReference>
<sequence>MSEIRRLFPGIAAGLFSILLTACGGGGGGDDNADANFTQSGTDQELLVQEPNAPQFTGNTATDGFNWFNFRRQQLGLPVLARSSIVDAAAQGHSDYQRLNDVITHEQTPGKPGFTGATLADRLQAAGYDFRSPYAYGEVISATGSTSGFSAADSLITAIYHRFVIFEPRFRDGGSGSATVPNGYTYFTTNFATNNGLGDGLGAGRFVTYPAANQQRIPRIFYSDQEVPDPFPAQNEVGYPISVHADIDKAVTVQSFTLSVRGGTPLQVRLLTHATDAETPTSAAAIIPSSPLAAATTYEAQFAGAIDGVPVSRTWTFTTQ</sequence>
<dbReference type="PANTHER" id="PTHR31157:SF1">
    <property type="entry name" value="SCP DOMAIN-CONTAINING PROTEIN"/>
    <property type="match status" value="1"/>
</dbReference>
<organism evidence="2 3">
    <name type="scientific">Keguizhuia sedimenti</name>
    <dbReference type="NCBI Taxonomy" id="3064264"/>
    <lineage>
        <taxon>Bacteria</taxon>
        <taxon>Pseudomonadati</taxon>
        <taxon>Pseudomonadota</taxon>
        <taxon>Betaproteobacteria</taxon>
        <taxon>Burkholderiales</taxon>
        <taxon>Oxalobacteraceae</taxon>
        <taxon>Keguizhuia</taxon>
    </lineage>
</organism>